<feature type="chain" id="PRO_5045154607" evidence="1">
    <location>
        <begin position="19"/>
        <end position="147"/>
    </location>
</feature>
<keyword evidence="2" id="KW-1185">Reference proteome</keyword>
<dbReference type="GeneID" id="100367534"/>
<organism evidence="2 3">
    <name type="scientific">Saccoglossus kowalevskii</name>
    <name type="common">Acorn worm</name>
    <dbReference type="NCBI Taxonomy" id="10224"/>
    <lineage>
        <taxon>Eukaryota</taxon>
        <taxon>Metazoa</taxon>
        <taxon>Hemichordata</taxon>
        <taxon>Enteropneusta</taxon>
        <taxon>Harrimaniidae</taxon>
        <taxon>Saccoglossus</taxon>
    </lineage>
</organism>
<protein>
    <submittedName>
        <fullName evidence="3">Uncharacterized protein LOC100367534</fullName>
    </submittedName>
</protein>
<proteinExistence type="predicted"/>
<name>A0ABM0GUI9_SACKO</name>
<dbReference type="RefSeq" id="XP_002737642.1">
    <property type="nucleotide sequence ID" value="XM_002737596.1"/>
</dbReference>
<dbReference type="Proteomes" id="UP000694865">
    <property type="component" value="Unplaced"/>
</dbReference>
<sequence length="147" mass="16631">MFVIKLMYILSLLSVVSSSELLPENHPDYLCNKCSVRYYATSIFNSECIEDVPCPEFMLNAEDSAQSEPVTGYLGEFYISLTGYQDSRKKLRNSVGVGAKRLNGMVRGEMGQRNSGEVAYCQLCNIEHRGDIWVIYTCEDKVNLLFT</sequence>
<evidence type="ECO:0000313" key="2">
    <source>
        <dbReference type="Proteomes" id="UP000694865"/>
    </source>
</evidence>
<evidence type="ECO:0000256" key="1">
    <source>
        <dbReference type="SAM" id="SignalP"/>
    </source>
</evidence>
<accession>A0ABM0GUI9</accession>
<gene>
    <name evidence="3" type="primary">LOC100367534</name>
</gene>
<feature type="signal peptide" evidence="1">
    <location>
        <begin position="1"/>
        <end position="18"/>
    </location>
</feature>
<reference evidence="3" key="1">
    <citation type="submission" date="2025-08" db="UniProtKB">
        <authorList>
            <consortium name="RefSeq"/>
        </authorList>
    </citation>
    <scope>IDENTIFICATION</scope>
    <source>
        <tissue evidence="3">Testes</tissue>
    </source>
</reference>
<keyword evidence="1" id="KW-0732">Signal</keyword>
<evidence type="ECO:0000313" key="3">
    <source>
        <dbReference type="RefSeq" id="XP_002737642.1"/>
    </source>
</evidence>